<name>A0A2R4VQX0_9PROT</name>
<evidence type="ECO:0000313" key="1">
    <source>
        <dbReference type="EMBL" id="AWB06817.1"/>
    </source>
</evidence>
<organism evidence="1 2">
    <name type="scientific">Azospirillum humicireducens</name>
    <dbReference type="NCBI Taxonomy" id="1226968"/>
    <lineage>
        <taxon>Bacteria</taxon>
        <taxon>Pseudomonadati</taxon>
        <taxon>Pseudomonadota</taxon>
        <taxon>Alphaproteobacteria</taxon>
        <taxon>Rhodospirillales</taxon>
        <taxon>Azospirillaceae</taxon>
        <taxon>Azospirillum</taxon>
    </lineage>
</organism>
<dbReference type="RefSeq" id="WP_108547123.1">
    <property type="nucleotide sequence ID" value="NZ_CP028902.1"/>
</dbReference>
<evidence type="ECO:0000313" key="2">
    <source>
        <dbReference type="Proteomes" id="UP000077405"/>
    </source>
</evidence>
<sequence>MGTAAILDENLALTASLTGGNWALPLENLLEPTVRETVARCVSGDPADAWFDVVWTGPGTKFDTIVLAGGAIHPRATFRVTWYSHRTDRSAASILQGGPDAAWLRVYPSPDRRRDRSYYAGNYLSGGQTARDLAGKTPQLFYRPPLSPRCRALRIEIDNRGRPLDLGHLFVARAFRPDWPHNWGMVLEPVDNSPVEATPGGRRIPDRRLAPVRKTVRFDDLTEDEAMRFHDLGLRASKTDPLLMIEDVTQGRHQWRRVKLATLEDGTIPVTQTEGDLWSATLKLLEIIG</sequence>
<protein>
    <submittedName>
        <fullName evidence="1">Uncharacterized protein</fullName>
    </submittedName>
</protein>
<dbReference type="EMBL" id="CP028902">
    <property type="protein sequence ID" value="AWB06817.1"/>
    <property type="molecule type" value="Genomic_DNA"/>
</dbReference>
<gene>
    <name evidence="1" type="ORF">A6A40_17345</name>
</gene>
<geneLocation type="plasmid" evidence="1 2">
    <name>pYZ1</name>
</geneLocation>
<proteinExistence type="predicted"/>
<dbReference type="OrthoDB" id="7301441at2"/>
<keyword evidence="1" id="KW-0614">Plasmid</keyword>
<dbReference type="KEGG" id="ahu:A6A40_17345"/>
<dbReference type="AlphaFoldDB" id="A0A2R4VQX0"/>
<dbReference type="Proteomes" id="UP000077405">
    <property type="component" value="Plasmid pYZ1"/>
</dbReference>
<reference evidence="1 2" key="1">
    <citation type="submission" date="2018-04" db="EMBL/GenBank/DDBJ databases">
        <title>Complete genome sequence of the nitrogen-fixing bacterium Azospirillum humicireducens type strain SgZ-5.</title>
        <authorList>
            <person name="Yu Z."/>
        </authorList>
    </citation>
    <scope>NUCLEOTIDE SEQUENCE [LARGE SCALE GENOMIC DNA]</scope>
    <source>
        <strain evidence="1 2">SgZ-5</strain>
        <plasmid evidence="1 2">pYZ1</plasmid>
    </source>
</reference>
<accession>A0A2R4VQX0</accession>
<keyword evidence="2" id="KW-1185">Reference proteome</keyword>